<proteinExistence type="predicted"/>
<organism evidence="2">
    <name type="scientific">Coccolithus braarudii</name>
    <dbReference type="NCBI Taxonomy" id="221442"/>
    <lineage>
        <taxon>Eukaryota</taxon>
        <taxon>Haptista</taxon>
        <taxon>Haptophyta</taxon>
        <taxon>Prymnesiophyceae</taxon>
        <taxon>Coccolithales</taxon>
        <taxon>Coccolithaceae</taxon>
        <taxon>Coccolithus</taxon>
    </lineage>
</organism>
<feature type="domain" description="DUF5672" evidence="1">
    <location>
        <begin position="15"/>
        <end position="164"/>
    </location>
</feature>
<sequence>MRELWAHRIGRGELTLTNLGTDYMEDWQRLSSMMLLAEFWRACVGKKVLIFQPDSIMCTKSSYSMNNFLQYDFVGAPMAGAWWSTSDHPSQWGVGCGGFSLRDRHLSIEMANTPECITLASGKLEDQQLGASWQYIEKRCKRVGITVNKPDRHLAVKFAVEYDLYMDVLPGDDPAMPGGCSAKYYTGPKYTPGGKREKWDPHPRPADTQCERPFFVPLGCHKCWFWNWRTWRHMKTHCPEAVEMRRLRKEYKVGVEFTGWPTRPRPKPIKGPAAVDSRFLPADMIDGTCHGHCLAAPPNSFEKTVLGKYHQ</sequence>
<dbReference type="EMBL" id="HBEY01020614">
    <property type="protein sequence ID" value="CAD8606543.1"/>
    <property type="molecule type" value="Transcribed_RNA"/>
</dbReference>
<dbReference type="Pfam" id="PF18922">
    <property type="entry name" value="DUF5672"/>
    <property type="match status" value="1"/>
</dbReference>
<name>A0A7S0Q2W2_9EUKA</name>
<dbReference type="AlphaFoldDB" id="A0A7S0Q2W2"/>
<evidence type="ECO:0000313" key="2">
    <source>
        <dbReference type="EMBL" id="CAD8606543.1"/>
    </source>
</evidence>
<evidence type="ECO:0000259" key="1">
    <source>
        <dbReference type="Pfam" id="PF18922"/>
    </source>
</evidence>
<reference evidence="2" key="1">
    <citation type="submission" date="2021-01" db="EMBL/GenBank/DDBJ databases">
        <authorList>
            <person name="Corre E."/>
            <person name="Pelletier E."/>
            <person name="Niang G."/>
            <person name="Scheremetjew M."/>
            <person name="Finn R."/>
            <person name="Kale V."/>
            <person name="Holt S."/>
            <person name="Cochrane G."/>
            <person name="Meng A."/>
            <person name="Brown T."/>
            <person name="Cohen L."/>
        </authorList>
    </citation>
    <scope>NUCLEOTIDE SEQUENCE</scope>
    <source>
        <strain evidence="2">PLY182g</strain>
    </source>
</reference>
<protein>
    <recommendedName>
        <fullName evidence="1">DUF5672 domain-containing protein</fullName>
    </recommendedName>
</protein>
<gene>
    <name evidence="2" type="ORF">CPEL01642_LOCUS9878</name>
</gene>
<accession>A0A7S0Q2W2</accession>
<dbReference type="InterPro" id="IPR043729">
    <property type="entry name" value="DUF5672"/>
</dbReference>